<proteinExistence type="predicted"/>
<organism evidence="2 3">
    <name type="scientific">Lichenibacterium minor</name>
    <dbReference type="NCBI Taxonomy" id="2316528"/>
    <lineage>
        <taxon>Bacteria</taxon>
        <taxon>Pseudomonadati</taxon>
        <taxon>Pseudomonadota</taxon>
        <taxon>Alphaproteobacteria</taxon>
        <taxon>Hyphomicrobiales</taxon>
        <taxon>Lichenihabitantaceae</taxon>
        <taxon>Lichenibacterium</taxon>
    </lineage>
</organism>
<dbReference type="Pfam" id="PF10984">
    <property type="entry name" value="DUF2794"/>
    <property type="match status" value="1"/>
</dbReference>
<evidence type="ECO:0000313" key="3">
    <source>
        <dbReference type="Proteomes" id="UP000290759"/>
    </source>
</evidence>
<dbReference type="InterPro" id="IPR021252">
    <property type="entry name" value="DUF2794"/>
</dbReference>
<feature type="region of interest" description="Disordered" evidence="1">
    <location>
        <begin position="1"/>
        <end position="31"/>
    </location>
</feature>
<reference evidence="2 3" key="2">
    <citation type="submission" date="2019-02" db="EMBL/GenBank/DDBJ databases">
        <title>'Lichenibacterium ramalinii' gen. nov. sp. nov., 'Lichenibacterium minor' gen. nov. sp. nov.</title>
        <authorList>
            <person name="Pankratov T."/>
        </authorList>
    </citation>
    <scope>NUCLEOTIDE SEQUENCE [LARGE SCALE GENOMIC DNA]</scope>
    <source>
        <strain evidence="2 3">RmlP026</strain>
    </source>
</reference>
<evidence type="ECO:0000256" key="1">
    <source>
        <dbReference type="SAM" id="MobiDB-lite"/>
    </source>
</evidence>
<dbReference type="OrthoDB" id="7159482at2"/>
<evidence type="ECO:0000313" key="2">
    <source>
        <dbReference type="EMBL" id="RYC33160.1"/>
    </source>
</evidence>
<dbReference type="RefSeq" id="WP_129223979.1">
    <property type="nucleotide sequence ID" value="NZ_QYBB01000003.1"/>
</dbReference>
<reference evidence="2 3" key="1">
    <citation type="submission" date="2018-12" db="EMBL/GenBank/DDBJ databases">
        <authorList>
            <person name="Grouzdev D.S."/>
            <person name="Krutkina M.S."/>
        </authorList>
    </citation>
    <scope>NUCLEOTIDE SEQUENCE [LARGE SCALE GENOMIC DNA]</scope>
    <source>
        <strain evidence="2 3">RmlP026</strain>
    </source>
</reference>
<name>A0A4Q2U9F2_9HYPH</name>
<protein>
    <submittedName>
        <fullName evidence="2">DUF2794 domain-containing protein</fullName>
    </submittedName>
</protein>
<dbReference type="AlphaFoldDB" id="A0A4Q2U9F2"/>
<comment type="caution">
    <text evidence="2">The sequence shown here is derived from an EMBL/GenBank/DDBJ whole genome shotgun (WGS) entry which is preliminary data.</text>
</comment>
<dbReference type="EMBL" id="QYBB01000003">
    <property type="protein sequence ID" value="RYC33160.1"/>
    <property type="molecule type" value="Genomic_DNA"/>
</dbReference>
<accession>A0A4Q2U9F2</accession>
<keyword evidence="3" id="KW-1185">Reference proteome</keyword>
<gene>
    <name evidence="2" type="ORF">D3273_04635</name>
</gene>
<dbReference type="Proteomes" id="UP000290759">
    <property type="component" value="Unassembled WGS sequence"/>
</dbReference>
<sequence>MSQGETPDEAKQQGGSVAPFPSRRAPPPAAEPAFVPAAPVVSFDRHELREIFNVYGRRVADGEWRDYALDFLPEKAVFSIYRRASEVPLYRVEKDPALARRQGAYSVVAATGLILKRGPDLARVLQAIDRKPRLVVV</sequence>